<evidence type="ECO:0000313" key="10">
    <source>
        <dbReference type="Proteomes" id="UP000648239"/>
    </source>
</evidence>
<dbReference type="InterPro" id="IPR027463">
    <property type="entry name" value="AcrB_DN_DC_subdom"/>
</dbReference>
<feature type="transmembrane region" description="Helical" evidence="8">
    <location>
        <begin position="439"/>
        <end position="456"/>
    </location>
</feature>
<dbReference type="SUPFAM" id="SSF82714">
    <property type="entry name" value="Multidrug efflux transporter AcrB TolC docking domain, DN and DC subdomains"/>
    <property type="match status" value="2"/>
</dbReference>
<dbReference type="SUPFAM" id="SSF82693">
    <property type="entry name" value="Multidrug efflux transporter AcrB pore domain, PN1, PN2, PC1 and PC2 subdomains"/>
    <property type="match status" value="2"/>
</dbReference>
<organism evidence="9 10">
    <name type="scientific">Candidatus Polarisedimenticola svalbardensis</name>
    <dbReference type="NCBI Taxonomy" id="2886004"/>
    <lineage>
        <taxon>Bacteria</taxon>
        <taxon>Pseudomonadati</taxon>
        <taxon>Acidobacteriota</taxon>
        <taxon>Candidatus Polarisedimenticolia</taxon>
        <taxon>Candidatus Polarisedimenticolales</taxon>
        <taxon>Candidatus Polarisedimenticolaceae</taxon>
        <taxon>Candidatus Polarisedimenticola</taxon>
    </lineage>
</organism>
<dbReference type="EMBL" id="JACXWD010000012">
    <property type="protein sequence ID" value="MBD3867581.1"/>
    <property type="molecule type" value="Genomic_DNA"/>
</dbReference>
<proteinExistence type="inferred from homology"/>
<dbReference type="SUPFAM" id="SSF82866">
    <property type="entry name" value="Multidrug efflux transporter AcrB transmembrane domain"/>
    <property type="match status" value="2"/>
</dbReference>
<dbReference type="GO" id="GO:0008324">
    <property type="term" value="F:monoatomic cation transmembrane transporter activity"/>
    <property type="evidence" value="ECO:0007669"/>
    <property type="project" value="InterPro"/>
</dbReference>
<dbReference type="PANTHER" id="PTHR32063">
    <property type="match status" value="1"/>
</dbReference>
<dbReference type="GO" id="GO:0005886">
    <property type="term" value="C:plasma membrane"/>
    <property type="evidence" value="ECO:0007669"/>
    <property type="project" value="UniProtKB-SubCell"/>
</dbReference>
<sequence>MATRLIEWALNNRLFVILLTVLLIGGGLFAMSRLPIDAVPDVTNVQVQIVTSAPALGPLEAEQYLTYPVEAAMSGLPDVTELRSISRYGISSVTVVFKDGTPLFFARQLVQERLPEARENIPPGFGSPKMIPPITGLGEIFHFTVDSDSLSPMELRGLLDWQIAFRLRQVPGVVEVNAWGGLAKQFQVEVFSEKLVAHGIALADVFEAVEKNNAMAGSAYLERGHEQLLIRGEGLIGSIEDLEEVVVAVREGTPIRVREVARVVEGAMPRRGAATRDGAGEAVIGLVQMLAGENALEVTERVKERLSAIEKDLPAGVTIHPYYDRTELVKRSLKTVVTNLVEGGLLVVIVLLLLLGNLRGGLIVAIAIPLSMLFAFCGMLIGGISGNLMSLGAIDFGLVVDGSVVLIENVVRRLALRGKKPGSVRETVRQAAVEVGRPVTFAVAIIIIVYLPILTLTGTEGRMFRPMAWTVVFALAGSLLLSLTLMPVLASLAFRNGVAEREARVIGLLRRIYRPTLAWAFRARRLVAVAAIAAVAGAAVLFLSLGGEFLPTLDEGGIVVQSLRLQSSSMTHSVEAGLEVERVLHEFPEVEQIVTRIGSPEVATDVMGIELSDVFVSLKPKKEWDTGRTKEQLVEAMSESLEHRVAGMGFSFTQPIEMRFNELIAGVRSDVAVSVFGDDLDELERLGGKIAGMLREVPGAADVRADQIQGLPVLRIILDHARAARYGISVDEVLGAVEAIRAGRVVGVVMDGVRRYDIVVKFALPLQADLDAIRNLPVMDPDGHPVPLAQLAEIRVEEGPAQISREFGQRRLNVEANVRGRDLESFVREAQAVLEEKLDKPDGYYLEWGGAFEQLERSRSRLLVVLPIAMFAIFALLYGAFGSVRSALLIFTGVPLAAVGGVLALWVRGIPFSISAGVGFIALFGVAVLNGVVMVSAIRRLQDEGHELREAVEQGASERLRPVLMTALVASLGFLPMALSTSAGAEVQRPLATVVIGGLISSTVLTLILLPTLYDWVGKRSRPR</sequence>
<reference evidence="9 10" key="1">
    <citation type="submission" date="2020-08" db="EMBL/GenBank/DDBJ databases">
        <title>Acidobacteriota in marine sediments use diverse sulfur dissimilation pathways.</title>
        <authorList>
            <person name="Wasmund K."/>
        </authorList>
    </citation>
    <scope>NUCLEOTIDE SEQUENCE [LARGE SCALE GENOMIC DNA]</scope>
    <source>
        <strain evidence="9">MAG AM4</strain>
    </source>
</reference>
<gene>
    <name evidence="9" type="ORF">IFK94_05600</name>
</gene>
<dbReference type="Gene3D" id="3.30.70.1320">
    <property type="entry name" value="Multidrug efflux transporter AcrB pore domain like"/>
    <property type="match status" value="1"/>
</dbReference>
<feature type="transmembrane region" description="Helical" evidence="8">
    <location>
        <begin position="862"/>
        <end position="881"/>
    </location>
</feature>
<comment type="subcellular location">
    <subcellularLocation>
        <location evidence="1">Cell membrane</location>
        <topology evidence="1">Multi-pass membrane protein</topology>
    </subcellularLocation>
</comment>
<accession>A0A8J6XWD9</accession>
<dbReference type="NCBIfam" id="TIGR00914">
    <property type="entry name" value="2A0601"/>
    <property type="match status" value="1"/>
</dbReference>
<feature type="transmembrane region" description="Helical" evidence="8">
    <location>
        <begin position="388"/>
        <end position="411"/>
    </location>
</feature>
<dbReference type="InterPro" id="IPR004763">
    <property type="entry name" value="CusA-like"/>
</dbReference>
<evidence type="ECO:0000313" key="9">
    <source>
        <dbReference type="EMBL" id="MBD3867581.1"/>
    </source>
</evidence>
<dbReference type="Gene3D" id="1.20.1640.10">
    <property type="entry name" value="Multidrug efflux transporter AcrB transmembrane domain"/>
    <property type="match status" value="2"/>
</dbReference>
<evidence type="ECO:0000256" key="4">
    <source>
        <dbReference type="ARBA" id="ARBA00022475"/>
    </source>
</evidence>
<feature type="transmembrane region" description="Helical" evidence="8">
    <location>
        <begin position="336"/>
        <end position="355"/>
    </location>
</feature>
<name>A0A8J6XWD9_9BACT</name>
<dbReference type="AlphaFoldDB" id="A0A8J6XWD9"/>
<evidence type="ECO:0000256" key="2">
    <source>
        <dbReference type="ARBA" id="ARBA00010942"/>
    </source>
</evidence>
<evidence type="ECO:0000256" key="6">
    <source>
        <dbReference type="ARBA" id="ARBA00022989"/>
    </source>
</evidence>
<dbReference type="GO" id="GO:0042910">
    <property type="term" value="F:xenobiotic transmembrane transporter activity"/>
    <property type="evidence" value="ECO:0007669"/>
    <property type="project" value="TreeGrafter"/>
</dbReference>
<dbReference type="PRINTS" id="PR00702">
    <property type="entry name" value="ACRIFLAVINRP"/>
</dbReference>
<evidence type="ECO:0000256" key="5">
    <source>
        <dbReference type="ARBA" id="ARBA00022692"/>
    </source>
</evidence>
<protein>
    <submittedName>
        <fullName evidence="9">Efflux RND transporter permease subunit</fullName>
    </submittedName>
</protein>
<evidence type="ECO:0000256" key="1">
    <source>
        <dbReference type="ARBA" id="ARBA00004651"/>
    </source>
</evidence>
<comment type="caution">
    <text evidence="9">The sequence shown here is derived from an EMBL/GenBank/DDBJ whole genome shotgun (WGS) entry which is preliminary data.</text>
</comment>
<dbReference type="Proteomes" id="UP000648239">
    <property type="component" value="Unassembled WGS sequence"/>
</dbReference>
<evidence type="ECO:0000256" key="8">
    <source>
        <dbReference type="SAM" id="Phobius"/>
    </source>
</evidence>
<dbReference type="PANTHER" id="PTHR32063:SF24">
    <property type="entry name" value="CATION EFFLUX SYSTEM (ACRB_ACRD_ACRF FAMILY)"/>
    <property type="match status" value="1"/>
</dbReference>
<dbReference type="Pfam" id="PF00873">
    <property type="entry name" value="ACR_tran"/>
    <property type="match status" value="1"/>
</dbReference>
<dbReference type="Gene3D" id="3.30.2090.10">
    <property type="entry name" value="Multidrug efflux transporter AcrB TolC docking domain, DN and DC subdomains"/>
    <property type="match status" value="2"/>
</dbReference>
<feature type="transmembrane region" description="Helical" evidence="8">
    <location>
        <begin position="888"/>
        <end position="907"/>
    </location>
</feature>
<keyword evidence="6 8" id="KW-1133">Transmembrane helix</keyword>
<comment type="similarity">
    <text evidence="2">Belongs to the resistance-nodulation-cell division (RND) (TC 2.A.6) family.</text>
</comment>
<dbReference type="InterPro" id="IPR001036">
    <property type="entry name" value="Acrflvin-R"/>
</dbReference>
<keyword evidence="5 8" id="KW-0812">Transmembrane</keyword>
<feature type="transmembrane region" description="Helical" evidence="8">
    <location>
        <begin position="991"/>
        <end position="1014"/>
    </location>
</feature>
<evidence type="ECO:0000256" key="3">
    <source>
        <dbReference type="ARBA" id="ARBA00022448"/>
    </source>
</evidence>
<feature type="transmembrane region" description="Helical" evidence="8">
    <location>
        <begin position="362"/>
        <end position="382"/>
    </location>
</feature>
<feature type="transmembrane region" description="Helical" evidence="8">
    <location>
        <begin position="468"/>
        <end position="494"/>
    </location>
</feature>
<evidence type="ECO:0000256" key="7">
    <source>
        <dbReference type="ARBA" id="ARBA00023136"/>
    </source>
</evidence>
<keyword evidence="3" id="KW-0813">Transport</keyword>
<feature type="transmembrane region" description="Helical" evidence="8">
    <location>
        <begin position="526"/>
        <end position="545"/>
    </location>
</feature>
<feature type="transmembrane region" description="Helical" evidence="8">
    <location>
        <begin position="913"/>
        <end position="938"/>
    </location>
</feature>
<keyword evidence="7 8" id="KW-0472">Membrane</keyword>
<dbReference type="Gene3D" id="3.30.70.1430">
    <property type="entry name" value="Multidrug efflux transporter AcrB pore domain"/>
    <property type="match status" value="2"/>
</dbReference>
<dbReference type="Gene3D" id="3.30.70.1440">
    <property type="entry name" value="Multidrug efflux transporter AcrB pore domain"/>
    <property type="match status" value="1"/>
</dbReference>
<keyword evidence="4" id="KW-1003">Cell membrane</keyword>
<feature type="transmembrane region" description="Helical" evidence="8">
    <location>
        <begin position="959"/>
        <end position="979"/>
    </location>
</feature>